<dbReference type="SUPFAM" id="SSF48498">
    <property type="entry name" value="Tetracyclin repressor-like, C-terminal domain"/>
    <property type="match status" value="1"/>
</dbReference>
<evidence type="ECO:0000313" key="8">
    <source>
        <dbReference type="Proteomes" id="UP000193146"/>
    </source>
</evidence>
<keyword evidence="2" id="KW-0805">Transcription regulation</keyword>
<name>A0A1X1PG17_9BURK</name>
<keyword evidence="8" id="KW-1185">Reference proteome</keyword>
<evidence type="ECO:0000259" key="5">
    <source>
        <dbReference type="Pfam" id="PF00440"/>
    </source>
</evidence>
<evidence type="ECO:0000256" key="2">
    <source>
        <dbReference type="ARBA" id="ARBA00023015"/>
    </source>
</evidence>
<comment type="caution">
    <text evidence="7">The sequence shown here is derived from an EMBL/GenBank/DDBJ whole genome shotgun (WGS) entry which is preliminary data.</text>
</comment>
<feature type="domain" description="BetI-type transcriptional repressor C-terminal" evidence="6">
    <location>
        <begin position="103"/>
        <end position="201"/>
    </location>
</feature>
<dbReference type="Proteomes" id="UP000193146">
    <property type="component" value="Unassembled WGS sequence"/>
</dbReference>
<dbReference type="Pfam" id="PF13977">
    <property type="entry name" value="TetR_C_6"/>
    <property type="match status" value="1"/>
</dbReference>
<dbReference type="GO" id="GO:0003677">
    <property type="term" value="F:DNA binding"/>
    <property type="evidence" value="ECO:0007669"/>
    <property type="project" value="UniProtKB-KW"/>
</dbReference>
<keyword evidence="3" id="KW-0238">DNA-binding</keyword>
<evidence type="ECO:0000259" key="6">
    <source>
        <dbReference type="Pfam" id="PF13977"/>
    </source>
</evidence>
<dbReference type="Gene3D" id="1.10.357.10">
    <property type="entry name" value="Tetracycline Repressor, domain 2"/>
    <property type="match status" value="1"/>
</dbReference>
<dbReference type="InterPro" id="IPR036271">
    <property type="entry name" value="Tet_transcr_reg_TetR-rel_C_sf"/>
</dbReference>
<dbReference type="EMBL" id="NBYX01000008">
    <property type="protein sequence ID" value="ORT85100.1"/>
    <property type="molecule type" value="Genomic_DNA"/>
</dbReference>
<protein>
    <submittedName>
        <fullName evidence="7">TetR family transcriptional regulator</fullName>
    </submittedName>
</protein>
<dbReference type="SUPFAM" id="SSF46689">
    <property type="entry name" value="Homeodomain-like"/>
    <property type="match status" value="1"/>
</dbReference>
<keyword evidence="1" id="KW-0678">Repressor</keyword>
<evidence type="ECO:0000256" key="3">
    <source>
        <dbReference type="ARBA" id="ARBA00023125"/>
    </source>
</evidence>
<evidence type="ECO:0000313" key="7">
    <source>
        <dbReference type="EMBL" id="ORT85100.1"/>
    </source>
</evidence>
<dbReference type="RefSeq" id="WP_085040331.1">
    <property type="nucleotide sequence ID" value="NZ_CADIKG010000007.1"/>
</dbReference>
<dbReference type="PANTHER" id="PTHR47506">
    <property type="entry name" value="TRANSCRIPTIONAL REGULATORY PROTEIN"/>
    <property type="match status" value="1"/>
</dbReference>
<keyword evidence="4" id="KW-0804">Transcription</keyword>
<proteinExistence type="predicted"/>
<dbReference type="Pfam" id="PF00440">
    <property type="entry name" value="TetR_N"/>
    <property type="match status" value="1"/>
</dbReference>
<dbReference type="PANTHER" id="PTHR47506:SF6">
    <property type="entry name" value="HTH-TYPE TRANSCRIPTIONAL REPRESSOR NEMR"/>
    <property type="match status" value="1"/>
</dbReference>
<gene>
    <name evidence="7" type="ORF">B7G54_18265</name>
</gene>
<reference evidence="7 8" key="1">
    <citation type="submission" date="2017-04" db="EMBL/GenBank/DDBJ databases">
        <title>Burkholderia puraquae sp. nov., a novel Burkholderia cepacia complex species from hospital setting samples.</title>
        <authorList>
            <person name="Martina P."/>
            <person name="Leguizamon M."/>
            <person name="Prieto C."/>
            <person name="Sousa S."/>
            <person name="Montanaro P."/>
            <person name="Draghi W."/>
            <person name="Staembler M."/>
            <person name="Bettiol M."/>
            <person name="Figoli C."/>
            <person name="Palau J."/>
            <person name="Alvarez F."/>
            <person name="Benetti S."/>
            <person name="Anchat E."/>
            <person name="Vescina C."/>
            <person name="Ferreras J."/>
            <person name="Lasch P."/>
            <person name="Lagares A."/>
            <person name="Zorreguieta A."/>
            <person name="Yantorno O."/>
            <person name="Bosch A."/>
        </authorList>
    </citation>
    <scope>NUCLEOTIDE SEQUENCE [LARGE SCALE GENOMIC DNA]</scope>
    <source>
        <strain evidence="7 8">CAMPA 1040</strain>
    </source>
</reference>
<dbReference type="InterPro" id="IPR001647">
    <property type="entry name" value="HTH_TetR"/>
</dbReference>
<feature type="domain" description="HTH tetR-type" evidence="5">
    <location>
        <begin position="32"/>
        <end position="66"/>
    </location>
</feature>
<evidence type="ECO:0000256" key="1">
    <source>
        <dbReference type="ARBA" id="ARBA00022491"/>
    </source>
</evidence>
<dbReference type="InterPro" id="IPR039538">
    <property type="entry name" value="BetI_C"/>
</dbReference>
<sequence length="204" mass="21720">MSGRRRGSAGTSAWPKIASLARRSAASVASIRSGCRPVSTAAICKAAGVSPGNLFHYFPTKAATIDAVAQEDQREMADRFARHADADNALTAIEEIALAWMESSSDPVYARISVETAAEATRNPDVAALFAVNEAQVKGRLVALIKRGVAQGEIDGSLKPDLVATWLLALAEGAAGRVVFEPGFKPRAHRAMLRTIIQRKLKPQ</sequence>
<dbReference type="OrthoDB" id="9816320at2"/>
<dbReference type="InterPro" id="IPR009057">
    <property type="entry name" value="Homeodomain-like_sf"/>
</dbReference>
<evidence type="ECO:0000256" key="4">
    <source>
        <dbReference type="ARBA" id="ARBA00023163"/>
    </source>
</evidence>
<dbReference type="AlphaFoldDB" id="A0A1X1PG17"/>
<organism evidence="7 8">
    <name type="scientific">Burkholderia puraquae</name>
    <dbReference type="NCBI Taxonomy" id="1904757"/>
    <lineage>
        <taxon>Bacteria</taxon>
        <taxon>Pseudomonadati</taxon>
        <taxon>Pseudomonadota</taxon>
        <taxon>Betaproteobacteria</taxon>
        <taxon>Burkholderiales</taxon>
        <taxon>Burkholderiaceae</taxon>
        <taxon>Burkholderia</taxon>
        <taxon>Burkholderia cepacia complex</taxon>
    </lineage>
</organism>
<accession>A0A1X1PG17</accession>